<evidence type="ECO:0000313" key="2">
    <source>
        <dbReference type="EMBL" id="GFR24122.1"/>
    </source>
</evidence>
<accession>A0A8X6HHX8</accession>
<comment type="caution">
    <text evidence="2">The sequence shown here is derived from an EMBL/GenBank/DDBJ whole genome shotgun (WGS) entry which is preliminary data.</text>
</comment>
<organism evidence="2 3">
    <name type="scientific">Trichonephila clavata</name>
    <name type="common">Joro spider</name>
    <name type="synonym">Nephila clavata</name>
    <dbReference type="NCBI Taxonomy" id="2740835"/>
    <lineage>
        <taxon>Eukaryota</taxon>
        <taxon>Metazoa</taxon>
        <taxon>Ecdysozoa</taxon>
        <taxon>Arthropoda</taxon>
        <taxon>Chelicerata</taxon>
        <taxon>Arachnida</taxon>
        <taxon>Araneae</taxon>
        <taxon>Araneomorphae</taxon>
        <taxon>Entelegynae</taxon>
        <taxon>Araneoidea</taxon>
        <taxon>Nephilidae</taxon>
        <taxon>Trichonephila</taxon>
    </lineage>
</organism>
<dbReference type="EMBL" id="BMAO01008520">
    <property type="protein sequence ID" value="GFR24122.1"/>
    <property type="molecule type" value="Genomic_DNA"/>
</dbReference>
<dbReference type="Proteomes" id="UP000887116">
    <property type="component" value="Unassembled WGS sequence"/>
</dbReference>
<proteinExistence type="predicted"/>
<feature type="region of interest" description="Disordered" evidence="1">
    <location>
        <begin position="1"/>
        <end position="31"/>
    </location>
</feature>
<keyword evidence="3" id="KW-1185">Reference proteome</keyword>
<protein>
    <recommendedName>
        <fullName evidence="4">Pre-C2HC domain-containing protein</fullName>
    </recommendedName>
</protein>
<feature type="compositionally biased region" description="Pro residues" evidence="1">
    <location>
        <begin position="19"/>
        <end position="31"/>
    </location>
</feature>
<dbReference type="AlphaFoldDB" id="A0A8X6HHX8"/>
<evidence type="ECO:0000256" key="1">
    <source>
        <dbReference type="SAM" id="MobiDB-lite"/>
    </source>
</evidence>
<name>A0A8X6HHX8_TRICU</name>
<evidence type="ECO:0008006" key="4">
    <source>
        <dbReference type="Google" id="ProtNLM"/>
    </source>
</evidence>
<dbReference type="OrthoDB" id="6631058at2759"/>
<reference evidence="2" key="1">
    <citation type="submission" date="2020-07" db="EMBL/GenBank/DDBJ databases">
        <title>Multicomponent nature underlies the extraordinary mechanical properties of spider dragline silk.</title>
        <authorList>
            <person name="Kono N."/>
            <person name="Nakamura H."/>
            <person name="Mori M."/>
            <person name="Yoshida Y."/>
            <person name="Ohtoshi R."/>
            <person name="Malay A.D."/>
            <person name="Moran D.A.P."/>
            <person name="Tomita M."/>
            <person name="Numata K."/>
            <person name="Arakawa K."/>
        </authorList>
    </citation>
    <scope>NUCLEOTIDE SEQUENCE</scope>
</reference>
<sequence>MDMSVSNKFDALALSDADPPNPVQQPTPPKKIPPIMLKYETTYSTLVAELSKKYSDVTFKLAGQFLKIFTNSTDDYRAITDYLTVKGHQYYDPPPLASRPRKIVIKGLPISSNTEDIKKDLTEKGFEVEKVAQLTKSKNSLFLWRK</sequence>
<evidence type="ECO:0000313" key="3">
    <source>
        <dbReference type="Proteomes" id="UP000887116"/>
    </source>
</evidence>
<gene>
    <name evidence="2" type="ORF">TNCT_303861</name>
</gene>